<dbReference type="OMA" id="RAPLMRQ"/>
<feature type="chain" id="PRO_5003436135" description="Extracellular membrane protein CFEM domain-containing protein" evidence="3">
    <location>
        <begin position="23"/>
        <end position="351"/>
    </location>
</feature>
<feature type="transmembrane region" description="Helical" evidence="2">
    <location>
        <begin position="237"/>
        <end position="259"/>
    </location>
</feature>
<dbReference type="GeneID" id="11508968"/>
<dbReference type="Proteomes" id="UP000007322">
    <property type="component" value="Chromosome 1"/>
</dbReference>
<sequence>MRDAAVLSSLLLASATTALASAASRLECLHTRSRDLAAAASCGHEASLNDCFSNLPVTPEPDLLSSALESCFVNAGCTAAESRIEALHVLEQCDKQLADLRHRRRRHDGPVAPAAAAAAAAAREPLLEDRAAEPLPAGITAMNLPRETYAAMAARQDDATTTVGTESPSSPSPCFTDVTSHTTTCTIKTDGPSGKEMSCYATAIATPRCRDGLICTSDARGNPSCMYKHSRLETDGIIIAIVFASVIVISVVSICFLCCRERAEHRRLERAAEAARIAKEAKTQATVAAKRPGPSVTGPVSGAAVEGQPLMYQTGGAAPSSPGAHQQQFPQQQYAAGNPFTDAGPDGHPLR</sequence>
<feature type="region of interest" description="Disordered" evidence="1">
    <location>
        <begin position="311"/>
        <end position="351"/>
    </location>
</feature>
<evidence type="ECO:0000313" key="4">
    <source>
        <dbReference type="EMBL" id="AEO55592.1"/>
    </source>
</evidence>
<keyword evidence="2" id="KW-1133">Transmembrane helix</keyword>
<proteinExistence type="predicted"/>
<keyword evidence="2" id="KW-0472">Membrane</keyword>
<evidence type="ECO:0008006" key="6">
    <source>
        <dbReference type="Google" id="ProtNLM"/>
    </source>
</evidence>
<accession>G2Q6L9</accession>
<dbReference type="eggNOG" id="ENOG502RJUX">
    <property type="taxonomic scope" value="Eukaryota"/>
</dbReference>
<protein>
    <recommendedName>
        <fullName evidence="6">Extracellular membrane protein CFEM domain-containing protein</fullName>
    </recommendedName>
</protein>
<keyword evidence="2" id="KW-0812">Transmembrane</keyword>
<evidence type="ECO:0000313" key="5">
    <source>
        <dbReference type="Proteomes" id="UP000007322"/>
    </source>
</evidence>
<dbReference type="HOGENOM" id="CLU_060171_0_0_1"/>
<gene>
    <name evidence="4" type="ORF">MYCTH_2299575</name>
</gene>
<evidence type="ECO:0000256" key="3">
    <source>
        <dbReference type="SAM" id="SignalP"/>
    </source>
</evidence>
<keyword evidence="3" id="KW-0732">Signal</keyword>
<keyword evidence="5" id="KW-1185">Reference proteome</keyword>
<dbReference type="EMBL" id="CP003002">
    <property type="protein sequence ID" value="AEO55592.1"/>
    <property type="molecule type" value="Genomic_DNA"/>
</dbReference>
<dbReference type="KEGG" id="mtm:MYCTH_2299575"/>
<dbReference type="OrthoDB" id="3630276at2759"/>
<organism evidence="4 5">
    <name type="scientific">Thermothelomyces thermophilus (strain ATCC 42464 / BCRC 31852 / DSM 1799)</name>
    <name type="common">Sporotrichum thermophile</name>
    <dbReference type="NCBI Taxonomy" id="573729"/>
    <lineage>
        <taxon>Eukaryota</taxon>
        <taxon>Fungi</taxon>
        <taxon>Dikarya</taxon>
        <taxon>Ascomycota</taxon>
        <taxon>Pezizomycotina</taxon>
        <taxon>Sordariomycetes</taxon>
        <taxon>Sordariomycetidae</taxon>
        <taxon>Sordariales</taxon>
        <taxon>Chaetomiaceae</taxon>
        <taxon>Thermothelomyces</taxon>
    </lineage>
</organism>
<dbReference type="VEuPathDB" id="FungiDB:MYCTH_2299575"/>
<reference evidence="4 5" key="1">
    <citation type="journal article" date="2011" name="Nat. Biotechnol.">
        <title>Comparative genomic analysis of the thermophilic biomass-degrading fungi Myceliophthora thermophila and Thielavia terrestris.</title>
        <authorList>
            <person name="Berka R.M."/>
            <person name="Grigoriev I.V."/>
            <person name="Otillar R."/>
            <person name="Salamov A."/>
            <person name="Grimwood J."/>
            <person name="Reid I."/>
            <person name="Ishmael N."/>
            <person name="John T."/>
            <person name="Darmond C."/>
            <person name="Moisan M.-C."/>
            <person name="Henrissat B."/>
            <person name="Coutinho P.M."/>
            <person name="Lombard V."/>
            <person name="Natvig D.O."/>
            <person name="Lindquist E."/>
            <person name="Schmutz J."/>
            <person name="Lucas S."/>
            <person name="Harris P."/>
            <person name="Powlowski J."/>
            <person name="Bellemare A."/>
            <person name="Taylor D."/>
            <person name="Butler G."/>
            <person name="de Vries R.P."/>
            <person name="Allijn I.E."/>
            <person name="van den Brink J."/>
            <person name="Ushinsky S."/>
            <person name="Storms R."/>
            <person name="Powell A.J."/>
            <person name="Paulsen I.T."/>
            <person name="Elbourne L.D.H."/>
            <person name="Baker S.E."/>
            <person name="Magnuson J."/>
            <person name="LaBoissiere S."/>
            <person name="Clutterbuck A.J."/>
            <person name="Martinez D."/>
            <person name="Wogulis M."/>
            <person name="de Leon A.L."/>
            <person name="Rey M.W."/>
            <person name="Tsang A."/>
        </authorList>
    </citation>
    <scope>NUCLEOTIDE SEQUENCE [LARGE SCALE GENOMIC DNA]</scope>
    <source>
        <strain evidence="5">ATCC 42464 / BCRC 31852 / DSM 1799</strain>
    </source>
</reference>
<name>G2Q6L9_THET4</name>
<dbReference type="InParanoid" id="G2Q6L9"/>
<feature type="signal peptide" evidence="3">
    <location>
        <begin position="1"/>
        <end position="22"/>
    </location>
</feature>
<evidence type="ECO:0000256" key="1">
    <source>
        <dbReference type="SAM" id="MobiDB-lite"/>
    </source>
</evidence>
<evidence type="ECO:0000256" key="2">
    <source>
        <dbReference type="SAM" id="Phobius"/>
    </source>
</evidence>
<dbReference type="RefSeq" id="XP_003660837.1">
    <property type="nucleotide sequence ID" value="XM_003660789.1"/>
</dbReference>
<dbReference type="AlphaFoldDB" id="G2Q6L9"/>